<reference evidence="5" key="2">
    <citation type="journal article" date="2023" name="Plants (Basel)">
        <title>Annotation of the Turnera subulata (Passifloraceae) Draft Genome Reveals the S-Locus Evolved after the Divergence of Turneroideae from Passifloroideae in a Stepwise Manner.</title>
        <authorList>
            <person name="Henning P.M."/>
            <person name="Roalson E.H."/>
            <person name="Mir W."/>
            <person name="McCubbin A.G."/>
            <person name="Shore J.S."/>
        </authorList>
    </citation>
    <scope>NUCLEOTIDE SEQUENCE</scope>
    <source>
        <strain evidence="5">F60SS</strain>
    </source>
</reference>
<dbReference type="Gene3D" id="3.40.50.2000">
    <property type="entry name" value="Glycogen Phosphorylase B"/>
    <property type="match status" value="1"/>
</dbReference>
<dbReference type="GO" id="GO:0004805">
    <property type="term" value="F:trehalose-phosphatase activity"/>
    <property type="evidence" value="ECO:0007669"/>
    <property type="project" value="TreeGrafter"/>
</dbReference>
<evidence type="ECO:0000313" key="5">
    <source>
        <dbReference type="EMBL" id="KAJ4825229.1"/>
    </source>
</evidence>
<accession>A0A9Q0F5F9</accession>
<evidence type="ECO:0000256" key="3">
    <source>
        <dbReference type="ARBA" id="ARBA00022676"/>
    </source>
</evidence>
<gene>
    <name evidence="5" type="ORF">Tsubulata_051451</name>
</gene>
<evidence type="ECO:0000313" key="6">
    <source>
        <dbReference type="Proteomes" id="UP001141552"/>
    </source>
</evidence>
<name>A0A9Q0F5F9_9ROSI</name>
<keyword evidence="4" id="KW-0808">Transferase</keyword>
<dbReference type="FunFam" id="3.40.50.1000:FF:000052">
    <property type="entry name" value="Alpha,alpha-trehalose-phosphate synthase [UDP-forming] 6"/>
    <property type="match status" value="1"/>
</dbReference>
<evidence type="ECO:0000256" key="1">
    <source>
        <dbReference type="ARBA" id="ARBA00005409"/>
    </source>
</evidence>
<protein>
    <submittedName>
        <fullName evidence="5">Uncharacterized protein</fullName>
    </submittedName>
</protein>
<dbReference type="OrthoDB" id="755951at2759"/>
<dbReference type="PANTHER" id="PTHR10788">
    <property type="entry name" value="TREHALOSE-6-PHOSPHATE SYNTHASE"/>
    <property type="match status" value="1"/>
</dbReference>
<dbReference type="GO" id="GO:0016757">
    <property type="term" value="F:glycosyltransferase activity"/>
    <property type="evidence" value="ECO:0007669"/>
    <property type="project" value="UniProtKB-KW"/>
</dbReference>
<dbReference type="FunFam" id="3.40.50.2000:FF:000010">
    <property type="entry name" value="Alpha,alpha-trehalose-phosphate synthase"/>
    <property type="match status" value="1"/>
</dbReference>
<sequence>PQIDWRIWIVQIYKINTFMMLGLDYESKRGYLGIDYYGRTVSIKILPVGMHMGQSRQIVIVGADDLDLFKGNGLKFLAIGRLLEQNEWMRGRVVLVQIANPARSQGKDVQDVRDETNAIAAEINHKYGREGYELIVYINGPVSTQEKTAYYAISECYVVTAVRDGMNLVAYKYTVCRQGSPVLDAALGIDGMSKRKDSVLILSEFIGCAPSLSGAIREKQLRHEKHYRIRRELPVEIIARDTKAIVALGPNFMKLQSKAIFDPYKAAKNRWSMDSPWETNSVAIDTKWRKIAEPCLAWHHHEADFQLSSCQAKELLDHLENVLANKPVVVKRGQYIVEMKPQGISKGMVDFLLCLGDDRFDEDMFESIESHKPSMAKYYLDDTSDVLDLLETLSLGEIAVKDTDVQADVH</sequence>
<dbReference type="Pfam" id="PF02358">
    <property type="entry name" value="Trehalose_PPase"/>
    <property type="match status" value="1"/>
</dbReference>
<keyword evidence="3" id="KW-0328">Glycosyltransferase</keyword>
<feature type="non-terminal residue" evidence="5">
    <location>
        <position position="410"/>
    </location>
</feature>
<dbReference type="PANTHER" id="PTHR10788:SF46">
    <property type="entry name" value="ALPHA,ALPHA-TREHALOSE-PHOSPHATE SYNTHASE [UDP-FORMING] 11-RELATED"/>
    <property type="match status" value="1"/>
</dbReference>
<dbReference type="Proteomes" id="UP001141552">
    <property type="component" value="Unassembled WGS sequence"/>
</dbReference>
<dbReference type="InterPro" id="IPR001830">
    <property type="entry name" value="Glyco_trans_20"/>
</dbReference>
<evidence type="ECO:0000256" key="2">
    <source>
        <dbReference type="ARBA" id="ARBA00006330"/>
    </source>
</evidence>
<dbReference type="InterPro" id="IPR036412">
    <property type="entry name" value="HAD-like_sf"/>
</dbReference>
<comment type="similarity">
    <text evidence="2">In the C-terminal section; belongs to the trehalose phosphatase family.</text>
</comment>
<dbReference type="InterPro" id="IPR023214">
    <property type="entry name" value="HAD_sf"/>
</dbReference>
<dbReference type="Gene3D" id="3.40.50.1000">
    <property type="entry name" value="HAD superfamily/HAD-like"/>
    <property type="match status" value="1"/>
</dbReference>
<keyword evidence="6" id="KW-1185">Reference proteome</keyword>
<reference evidence="5" key="1">
    <citation type="submission" date="2022-02" db="EMBL/GenBank/DDBJ databases">
        <authorList>
            <person name="Henning P.M."/>
            <person name="McCubbin A.G."/>
            <person name="Shore J.S."/>
        </authorList>
    </citation>
    <scope>NUCLEOTIDE SEQUENCE</scope>
    <source>
        <strain evidence="5">F60SS</strain>
        <tissue evidence="5">Leaves</tissue>
    </source>
</reference>
<comment type="caution">
    <text evidence="5">The sequence shown here is derived from an EMBL/GenBank/DDBJ whole genome shotgun (WGS) entry which is preliminary data.</text>
</comment>
<organism evidence="5 6">
    <name type="scientific">Turnera subulata</name>
    <dbReference type="NCBI Taxonomy" id="218843"/>
    <lineage>
        <taxon>Eukaryota</taxon>
        <taxon>Viridiplantae</taxon>
        <taxon>Streptophyta</taxon>
        <taxon>Embryophyta</taxon>
        <taxon>Tracheophyta</taxon>
        <taxon>Spermatophyta</taxon>
        <taxon>Magnoliopsida</taxon>
        <taxon>eudicotyledons</taxon>
        <taxon>Gunneridae</taxon>
        <taxon>Pentapetalae</taxon>
        <taxon>rosids</taxon>
        <taxon>fabids</taxon>
        <taxon>Malpighiales</taxon>
        <taxon>Passifloraceae</taxon>
        <taxon>Turnera</taxon>
    </lineage>
</organism>
<dbReference type="SUPFAM" id="SSF56784">
    <property type="entry name" value="HAD-like"/>
    <property type="match status" value="1"/>
</dbReference>
<dbReference type="Pfam" id="PF00982">
    <property type="entry name" value="Glyco_transf_20"/>
    <property type="match status" value="1"/>
</dbReference>
<comment type="similarity">
    <text evidence="1">In the N-terminal section; belongs to the glycosyltransferase 20 family.</text>
</comment>
<dbReference type="AlphaFoldDB" id="A0A9Q0F5F9"/>
<dbReference type="EMBL" id="JAKUCV010006967">
    <property type="protein sequence ID" value="KAJ4825229.1"/>
    <property type="molecule type" value="Genomic_DNA"/>
</dbReference>
<dbReference type="InterPro" id="IPR003337">
    <property type="entry name" value="Trehalose_PPase"/>
</dbReference>
<evidence type="ECO:0000256" key="4">
    <source>
        <dbReference type="ARBA" id="ARBA00022679"/>
    </source>
</evidence>
<dbReference type="GO" id="GO:0005992">
    <property type="term" value="P:trehalose biosynthetic process"/>
    <property type="evidence" value="ECO:0007669"/>
    <property type="project" value="InterPro"/>
</dbReference>
<dbReference type="SUPFAM" id="SSF53756">
    <property type="entry name" value="UDP-Glycosyltransferase/glycogen phosphorylase"/>
    <property type="match status" value="1"/>
</dbReference>
<proteinExistence type="inferred from homology"/>
<dbReference type="GO" id="GO:0005829">
    <property type="term" value="C:cytosol"/>
    <property type="evidence" value="ECO:0007669"/>
    <property type="project" value="TreeGrafter"/>
</dbReference>